<sequence length="124" mass="14114">MDQINAIKMKAILPEKEDSVCPATQAAEETSHPTPSASNDKHVDTNQASTPKKTSRTPLPSAPLAPTRFAYASRAYSSWRARKRRLQRWGIEIEIREPSIAQRGLKYRCRELSGLRWSQTYSER</sequence>
<evidence type="ECO:0000313" key="2">
    <source>
        <dbReference type="EMBL" id="APA06106.1"/>
    </source>
</evidence>
<dbReference type="AlphaFoldDB" id="A0A1D9PTW6"/>
<reference evidence="3" key="1">
    <citation type="journal article" date="2017" name="Genome Biol. Evol.">
        <title>The complete genome sequence of the phytopathogenic fungus Sclerotinia sclerotiorum reveals insights into the genome architecture of broad host range pathogens.</title>
        <authorList>
            <person name="Derbyshire M."/>
            <person name="Denton-Giles M."/>
            <person name="Hegedus D."/>
            <person name="Seifbarghy S."/>
            <person name="Rollins J."/>
            <person name="van Kan J."/>
            <person name="Seidl M.F."/>
            <person name="Faino L."/>
            <person name="Mbengue M."/>
            <person name="Navaud O."/>
            <person name="Raffaele S."/>
            <person name="Hammond-Kosack K."/>
            <person name="Heard S."/>
            <person name="Oliver R."/>
        </authorList>
    </citation>
    <scope>NUCLEOTIDE SEQUENCE [LARGE SCALE GENOMIC DNA]</scope>
    <source>
        <strain evidence="3">ATCC 18683 / 1980 / Ss-1</strain>
    </source>
</reference>
<organism evidence="2 3">
    <name type="scientific">Sclerotinia sclerotiorum (strain ATCC 18683 / 1980 / Ss-1)</name>
    <name type="common">White mold</name>
    <name type="synonym">Whetzelinia sclerotiorum</name>
    <dbReference type="NCBI Taxonomy" id="665079"/>
    <lineage>
        <taxon>Eukaryota</taxon>
        <taxon>Fungi</taxon>
        <taxon>Dikarya</taxon>
        <taxon>Ascomycota</taxon>
        <taxon>Pezizomycotina</taxon>
        <taxon>Leotiomycetes</taxon>
        <taxon>Helotiales</taxon>
        <taxon>Sclerotiniaceae</taxon>
        <taxon>Sclerotinia</taxon>
    </lineage>
</organism>
<evidence type="ECO:0000256" key="1">
    <source>
        <dbReference type="SAM" id="MobiDB-lite"/>
    </source>
</evidence>
<feature type="region of interest" description="Disordered" evidence="1">
    <location>
        <begin position="1"/>
        <end position="64"/>
    </location>
</feature>
<dbReference type="RefSeq" id="XP_001597257.1">
    <property type="nucleotide sequence ID" value="XM_001597207.1"/>
</dbReference>
<dbReference type="VEuPathDB" id="FungiDB:sscle_01g008760"/>
<feature type="compositionally biased region" description="Polar residues" evidence="1">
    <location>
        <begin position="45"/>
        <end position="58"/>
    </location>
</feature>
<proteinExistence type="predicted"/>
<evidence type="ECO:0000313" key="3">
    <source>
        <dbReference type="Proteomes" id="UP000177798"/>
    </source>
</evidence>
<accession>A0A1D9PTW6</accession>
<dbReference type="KEGG" id="ssl:SS1G_01451"/>
<dbReference type="OrthoDB" id="3548715at2759"/>
<protein>
    <submittedName>
        <fullName evidence="2">Uncharacterized protein</fullName>
    </submittedName>
</protein>
<dbReference type="EMBL" id="CP017814">
    <property type="protein sequence ID" value="APA06106.1"/>
    <property type="molecule type" value="Genomic_DNA"/>
</dbReference>
<gene>
    <name evidence="2" type="ORF">sscle_01g008760</name>
</gene>
<name>A0A1D9PTW6_SCLS1</name>
<dbReference type="Proteomes" id="UP000177798">
    <property type="component" value="Chromosome 1"/>
</dbReference>